<dbReference type="EMBL" id="PISE01000025">
    <property type="protein sequence ID" value="PKG23407.1"/>
    <property type="molecule type" value="Genomic_DNA"/>
</dbReference>
<evidence type="ECO:0000313" key="3">
    <source>
        <dbReference type="EMBL" id="PKG23407.1"/>
    </source>
</evidence>
<dbReference type="GO" id="GO:0043164">
    <property type="term" value="P:Gram-negative-bacterium-type cell wall biogenesis"/>
    <property type="evidence" value="ECO:0007669"/>
    <property type="project" value="TreeGrafter"/>
</dbReference>
<evidence type="ECO:0000313" key="4">
    <source>
        <dbReference type="Proteomes" id="UP000233375"/>
    </source>
</evidence>
<name>A0A2N0Z1N3_9BACI</name>
<organism evidence="3 4">
    <name type="scientific">Niallia nealsonii</name>
    <dbReference type="NCBI Taxonomy" id="115979"/>
    <lineage>
        <taxon>Bacteria</taxon>
        <taxon>Bacillati</taxon>
        <taxon>Bacillota</taxon>
        <taxon>Bacilli</taxon>
        <taxon>Bacillales</taxon>
        <taxon>Bacillaceae</taxon>
        <taxon>Niallia</taxon>
    </lineage>
</organism>
<evidence type="ECO:0000259" key="2">
    <source>
        <dbReference type="Pfam" id="PF02698"/>
    </source>
</evidence>
<reference evidence="3 4" key="1">
    <citation type="journal article" date="2003" name="Int. J. Syst. Evol. Microbiol.">
        <title>Bacillus nealsonii sp. nov., isolated from a spacecraft-assembly facility, whose spores are gamma-radiation resistant.</title>
        <authorList>
            <person name="Venkateswaran K."/>
            <person name="Kempf M."/>
            <person name="Chen F."/>
            <person name="Satomi M."/>
            <person name="Nicholson W."/>
            <person name="Kern R."/>
        </authorList>
    </citation>
    <scope>NUCLEOTIDE SEQUENCE [LARGE SCALE GENOMIC DNA]</scope>
    <source>
        <strain evidence="3 4">FO-92</strain>
    </source>
</reference>
<dbReference type="GO" id="GO:0000270">
    <property type="term" value="P:peptidoglycan metabolic process"/>
    <property type="evidence" value="ECO:0007669"/>
    <property type="project" value="TreeGrafter"/>
</dbReference>
<gene>
    <name evidence="3" type="ORF">CWS01_12395</name>
</gene>
<dbReference type="InterPro" id="IPR014729">
    <property type="entry name" value="Rossmann-like_a/b/a_fold"/>
</dbReference>
<accession>A0A2N0Z1N3</accession>
<evidence type="ECO:0000256" key="1">
    <source>
        <dbReference type="SAM" id="Phobius"/>
    </source>
</evidence>
<keyword evidence="4" id="KW-1185">Reference proteome</keyword>
<dbReference type="PANTHER" id="PTHR30336">
    <property type="entry name" value="INNER MEMBRANE PROTEIN, PROBABLE PERMEASE"/>
    <property type="match status" value="1"/>
</dbReference>
<dbReference type="PANTHER" id="PTHR30336:SF4">
    <property type="entry name" value="ENVELOPE BIOGENESIS FACTOR ELYC"/>
    <property type="match status" value="1"/>
</dbReference>
<dbReference type="InterPro" id="IPR051599">
    <property type="entry name" value="Cell_Envelope_Assoc"/>
</dbReference>
<dbReference type="InterPro" id="IPR003848">
    <property type="entry name" value="DUF218"/>
</dbReference>
<dbReference type="Pfam" id="PF02698">
    <property type="entry name" value="DUF218"/>
    <property type="match status" value="1"/>
</dbReference>
<dbReference type="AlphaFoldDB" id="A0A2N0Z1N3"/>
<dbReference type="GO" id="GO:0005886">
    <property type="term" value="C:plasma membrane"/>
    <property type="evidence" value="ECO:0007669"/>
    <property type="project" value="TreeGrafter"/>
</dbReference>
<keyword evidence="1" id="KW-1133">Transmembrane helix</keyword>
<feature type="transmembrane region" description="Helical" evidence="1">
    <location>
        <begin position="12"/>
        <end position="32"/>
    </location>
</feature>
<sequence>MNKKEESFLKKLFYLLIILAVACFGILAFYYIQIKKTAAITPPDNIPYIIVLGAKVNEQKLSKPLQYRAETAFAYWEKNQKSQIVVTGGQGSGETTTEAEALQNYFLEKGVPENHILLEDKSTSTYENIQLAKKLFSIEEAVIVSNDFHLFRAITIAKKEGIQAYPLAAKTPLWAKLPLYIREYAAIGKMKLKGY</sequence>
<protein>
    <recommendedName>
        <fullName evidence="2">DUF218 domain-containing protein</fullName>
    </recommendedName>
</protein>
<dbReference type="PROSITE" id="PS51257">
    <property type="entry name" value="PROKAR_LIPOPROTEIN"/>
    <property type="match status" value="1"/>
</dbReference>
<comment type="caution">
    <text evidence="3">The sequence shown here is derived from an EMBL/GenBank/DDBJ whole genome shotgun (WGS) entry which is preliminary data.</text>
</comment>
<feature type="domain" description="DUF218" evidence="2">
    <location>
        <begin position="48"/>
        <end position="185"/>
    </location>
</feature>
<dbReference type="Gene3D" id="3.40.50.620">
    <property type="entry name" value="HUPs"/>
    <property type="match status" value="1"/>
</dbReference>
<proteinExistence type="predicted"/>
<dbReference type="Proteomes" id="UP000233375">
    <property type="component" value="Unassembled WGS sequence"/>
</dbReference>
<keyword evidence="1" id="KW-0812">Transmembrane</keyword>
<keyword evidence="1" id="KW-0472">Membrane</keyword>
<dbReference type="CDD" id="cd06259">
    <property type="entry name" value="YdcF-like"/>
    <property type="match status" value="1"/>
</dbReference>